<keyword evidence="9" id="KW-1185">Reference proteome</keyword>
<dbReference type="InterPro" id="IPR051784">
    <property type="entry name" value="Nod_factor_ABC_transporter"/>
</dbReference>
<dbReference type="Pfam" id="PF01061">
    <property type="entry name" value="ABC2_membrane"/>
    <property type="match status" value="1"/>
</dbReference>
<comment type="caution">
    <text evidence="8">The sequence shown here is derived from an EMBL/GenBank/DDBJ whole genome shotgun (WGS) entry which is preliminary data.</text>
</comment>
<comment type="subcellular location">
    <subcellularLocation>
        <location evidence="1">Membrane</location>
        <topology evidence="1">Multi-pass membrane protein</topology>
    </subcellularLocation>
</comment>
<gene>
    <name evidence="8" type="ORF">KDL28_12290</name>
</gene>
<evidence type="ECO:0000256" key="4">
    <source>
        <dbReference type="ARBA" id="ARBA00023136"/>
    </source>
</evidence>
<evidence type="ECO:0000256" key="5">
    <source>
        <dbReference type="ARBA" id="ARBA00023251"/>
    </source>
</evidence>
<evidence type="ECO:0000259" key="7">
    <source>
        <dbReference type="Pfam" id="PF01061"/>
    </source>
</evidence>
<protein>
    <submittedName>
        <fullName evidence="8">ABC transporter permease</fullName>
    </submittedName>
</protein>
<evidence type="ECO:0000313" key="8">
    <source>
        <dbReference type="EMBL" id="MCO1655833.1"/>
    </source>
</evidence>
<dbReference type="PIRSF" id="PIRSF006648">
    <property type="entry name" value="DrrB"/>
    <property type="match status" value="1"/>
</dbReference>
<dbReference type="InterPro" id="IPR013525">
    <property type="entry name" value="ABC2_TM"/>
</dbReference>
<reference evidence="8" key="1">
    <citation type="submission" date="2021-04" db="EMBL/GenBank/DDBJ databases">
        <title>Pseudonocardia sp. nov., isolated from sandy soil of mangrove forest.</title>
        <authorList>
            <person name="Zan Z."/>
            <person name="Huang R."/>
            <person name="Liu W."/>
        </authorList>
    </citation>
    <scope>NUCLEOTIDE SEQUENCE</scope>
    <source>
        <strain evidence="8">S2-4</strain>
    </source>
</reference>
<dbReference type="RefSeq" id="WP_252437986.1">
    <property type="nucleotide sequence ID" value="NZ_JAGSOV010000024.1"/>
</dbReference>
<keyword evidence="3 6" id="KW-1133">Transmembrane helix</keyword>
<dbReference type="InterPro" id="IPR000412">
    <property type="entry name" value="ABC_2_transport"/>
</dbReference>
<dbReference type="PANTHER" id="PTHR43229">
    <property type="entry name" value="NODULATION PROTEIN J"/>
    <property type="match status" value="1"/>
</dbReference>
<evidence type="ECO:0000256" key="2">
    <source>
        <dbReference type="ARBA" id="ARBA00022692"/>
    </source>
</evidence>
<feature type="domain" description="ABC-2 type transporter transmembrane" evidence="7">
    <location>
        <begin position="27"/>
        <end position="224"/>
    </location>
</feature>
<evidence type="ECO:0000256" key="6">
    <source>
        <dbReference type="SAM" id="Phobius"/>
    </source>
</evidence>
<name>A0ABT0ZYS2_9PSEU</name>
<evidence type="ECO:0000313" key="9">
    <source>
        <dbReference type="Proteomes" id="UP001165283"/>
    </source>
</evidence>
<feature type="transmembrane region" description="Helical" evidence="6">
    <location>
        <begin position="36"/>
        <end position="59"/>
    </location>
</feature>
<feature type="transmembrane region" description="Helical" evidence="6">
    <location>
        <begin position="234"/>
        <end position="255"/>
    </location>
</feature>
<organism evidence="8 9">
    <name type="scientific">Pseudonocardia humida</name>
    <dbReference type="NCBI Taxonomy" id="2800819"/>
    <lineage>
        <taxon>Bacteria</taxon>
        <taxon>Bacillati</taxon>
        <taxon>Actinomycetota</taxon>
        <taxon>Actinomycetes</taxon>
        <taxon>Pseudonocardiales</taxon>
        <taxon>Pseudonocardiaceae</taxon>
        <taxon>Pseudonocardia</taxon>
    </lineage>
</organism>
<feature type="transmembrane region" description="Helical" evidence="6">
    <location>
        <begin position="65"/>
        <end position="90"/>
    </location>
</feature>
<evidence type="ECO:0000256" key="3">
    <source>
        <dbReference type="ARBA" id="ARBA00022989"/>
    </source>
</evidence>
<keyword evidence="4 6" id="KW-0472">Membrane</keyword>
<accession>A0ABT0ZYS2</accession>
<keyword evidence="5" id="KW-0046">Antibiotic resistance</keyword>
<keyword evidence="2 6" id="KW-0812">Transmembrane</keyword>
<feature type="transmembrane region" description="Helical" evidence="6">
    <location>
        <begin position="181"/>
        <end position="199"/>
    </location>
</feature>
<evidence type="ECO:0000256" key="1">
    <source>
        <dbReference type="ARBA" id="ARBA00004141"/>
    </source>
</evidence>
<sequence length="260" mass="26864">MTAVTERVVERREGFDARVLGVEVAEGLRAILREPVALFFAVLMPVLFFALFAGIFGGYTSPSGLPVAATMLATYGTFAVATVMMVNPGVTVADDRTRGWLRVKKVSGTPIAVSVAAKVIAALPYALLSLLAISAMSLAISGPVLDVGTWLRVVGVLLLGSLPFALLSLAVGFVASSNATVAILNAILFPMTIASGLWLPPGLLPGFVQAIAPLLPTYHLSQLAQAQMTGAGGLGHLVALLVSTVVAAALAGLAYRNLRV</sequence>
<proteinExistence type="predicted"/>
<dbReference type="Proteomes" id="UP001165283">
    <property type="component" value="Unassembled WGS sequence"/>
</dbReference>
<feature type="transmembrane region" description="Helical" evidence="6">
    <location>
        <begin position="111"/>
        <end position="138"/>
    </location>
</feature>
<dbReference type="PANTHER" id="PTHR43229:SF2">
    <property type="entry name" value="NODULATION PROTEIN J"/>
    <property type="match status" value="1"/>
</dbReference>
<feature type="transmembrane region" description="Helical" evidence="6">
    <location>
        <begin position="150"/>
        <end position="174"/>
    </location>
</feature>
<dbReference type="EMBL" id="JAGSOV010000024">
    <property type="protein sequence ID" value="MCO1655833.1"/>
    <property type="molecule type" value="Genomic_DNA"/>
</dbReference>